<reference evidence="1" key="1">
    <citation type="submission" date="2017-12" db="EMBL/GenBank/DDBJ databases">
        <title>Gene loss provides genomic basis for host adaptation in cereal stripe rust fungi.</title>
        <authorList>
            <person name="Xia C."/>
        </authorList>
    </citation>
    <scope>NUCLEOTIDE SEQUENCE [LARGE SCALE GENOMIC DNA]</scope>
    <source>
        <strain evidence="1">93-210</strain>
    </source>
</reference>
<evidence type="ECO:0000313" key="2">
    <source>
        <dbReference type="Proteomes" id="UP000239156"/>
    </source>
</evidence>
<gene>
    <name evidence="1" type="ORF">PSTT_14135</name>
</gene>
<dbReference type="EMBL" id="PKSL01000214">
    <property type="protein sequence ID" value="POV98865.1"/>
    <property type="molecule type" value="Genomic_DNA"/>
</dbReference>
<dbReference type="Proteomes" id="UP000239156">
    <property type="component" value="Unassembled WGS sequence"/>
</dbReference>
<name>A0A2S4UNH3_9BASI</name>
<organism evidence="1 2">
    <name type="scientific">Puccinia striiformis</name>
    <dbReference type="NCBI Taxonomy" id="27350"/>
    <lineage>
        <taxon>Eukaryota</taxon>
        <taxon>Fungi</taxon>
        <taxon>Dikarya</taxon>
        <taxon>Basidiomycota</taxon>
        <taxon>Pucciniomycotina</taxon>
        <taxon>Pucciniomycetes</taxon>
        <taxon>Pucciniales</taxon>
        <taxon>Pucciniaceae</taxon>
        <taxon>Puccinia</taxon>
    </lineage>
</organism>
<accession>A0A2S4UNH3</accession>
<dbReference type="VEuPathDB" id="FungiDB:PSTT_14135"/>
<protein>
    <submittedName>
        <fullName evidence="1">Uncharacterized protein</fullName>
    </submittedName>
</protein>
<comment type="caution">
    <text evidence="1">The sequence shown here is derived from an EMBL/GenBank/DDBJ whole genome shotgun (WGS) entry which is preliminary data.</text>
</comment>
<dbReference type="VEuPathDB" id="FungiDB:PSHT_10675"/>
<keyword evidence="2" id="KW-1185">Reference proteome</keyword>
<proteinExistence type="predicted"/>
<evidence type="ECO:0000313" key="1">
    <source>
        <dbReference type="EMBL" id="POV98865.1"/>
    </source>
</evidence>
<sequence>MDHVIDNERGYRTDNGIGGVVSFGWRGISNTEDGCGKALDEAETDIGGERGMATIEDVGTAQEPSLFIFRTTLGEGPTPFDAEGRFVSSPRMVGVRWSSGIKGRTMESLINQAFITTPPFWRACPNAAPLVMSCMRGQGGLQMDGMFASLPVNVTLERPYRFDIIAGRSYALSGDVSKLEDGRTTIMHVNYSMEHRLIPGAEQVELGPMIISGSGKITRVRYSNSANIENPTLELVVAHDPMGNGDGLVKVRWLLAMGQMDIPHDTNFALGSRISLVGRLENLGEPAGLVVVKAFRGVYYEESKRKQL</sequence>
<dbReference type="AlphaFoldDB" id="A0A2S4UNH3"/>